<feature type="domain" description="PpiC" evidence="10">
    <location>
        <begin position="137"/>
        <end position="226"/>
    </location>
</feature>
<organism evidence="11 12">
    <name type="scientific">Roseovarius litoreus</name>
    <dbReference type="NCBI Taxonomy" id="1155722"/>
    <lineage>
        <taxon>Bacteria</taxon>
        <taxon>Pseudomonadati</taxon>
        <taxon>Pseudomonadota</taxon>
        <taxon>Alphaproteobacteria</taxon>
        <taxon>Rhodobacterales</taxon>
        <taxon>Roseobacteraceae</taxon>
        <taxon>Roseovarius</taxon>
    </lineage>
</organism>
<dbReference type="AlphaFoldDB" id="A0A1M7BBL4"/>
<dbReference type="InterPro" id="IPR000297">
    <property type="entry name" value="PPIase_PpiC"/>
</dbReference>
<dbReference type="InterPro" id="IPR023058">
    <property type="entry name" value="PPIase_PpiC_CS"/>
</dbReference>
<keyword evidence="5 8" id="KW-0697">Rotamase</keyword>
<dbReference type="InterPro" id="IPR027304">
    <property type="entry name" value="Trigger_fact/SurA_dom_sf"/>
</dbReference>
<dbReference type="PANTHER" id="PTHR47245:SF2">
    <property type="entry name" value="PEPTIDYL-PROLYL CIS-TRANS ISOMERASE HP_0175-RELATED"/>
    <property type="match status" value="1"/>
</dbReference>
<dbReference type="InterPro" id="IPR046357">
    <property type="entry name" value="PPIase_dom_sf"/>
</dbReference>
<comment type="similarity">
    <text evidence="2">Belongs to the PpiC/parvulin rotamase family.</text>
</comment>
<dbReference type="PROSITE" id="PS50198">
    <property type="entry name" value="PPIC_PPIASE_2"/>
    <property type="match status" value="1"/>
</dbReference>
<gene>
    <name evidence="11" type="ORF">SAMN05443432_101756</name>
</gene>
<evidence type="ECO:0000256" key="2">
    <source>
        <dbReference type="ARBA" id="ARBA00007656"/>
    </source>
</evidence>
<evidence type="ECO:0000256" key="8">
    <source>
        <dbReference type="PROSITE-ProRule" id="PRU00278"/>
    </source>
</evidence>
<evidence type="ECO:0000313" key="12">
    <source>
        <dbReference type="Proteomes" id="UP000322545"/>
    </source>
</evidence>
<feature type="chain" id="PRO_5013246422" description="Parvulin-like PPIase" evidence="9">
    <location>
        <begin position="25"/>
        <end position="285"/>
    </location>
</feature>
<evidence type="ECO:0000256" key="5">
    <source>
        <dbReference type="ARBA" id="ARBA00023110"/>
    </source>
</evidence>
<dbReference type="EMBL" id="FRCB01000001">
    <property type="protein sequence ID" value="SHL52343.1"/>
    <property type="molecule type" value="Genomic_DNA"/>
</dbReference>
<comment type="catalytic activity">
    <reaction evidence="1">
        <text>[protein]-peptidylproline (omega=180) = [protein]-peptidylproline (omega=0)</text>
        <dbReference type="Rhea" id="RHEA:16237"/>
        <dbReference type="Rhea" id="RHEA-COMP:10747"/>
        <dbReference type="Rhea" id="RHEA-COMP:10748"/>
        <dbReference type="ChEBI" id="CHEBI:83833"/>
        <dbReference type="ChEBI" id="CHEBI:83834"/>
        <dbReference type="EC" id="5.2.1.8"/>
    </reaction>
</comment>
<dbReference type="PROSITE" id="PS01096">
    <property type="entry name" value="PPIC_PPIASE_1"/>
    <property type="match status" value="1"/>
</dbReference>
<dbReference type="PANTHER" id="PTHR47245">
    <property type="entry name" value="PEPTIDYLPROLYL ISOMERASE"/>
    <property type="match status" value="1"/>
</dbReference>
<evidence type="ECO:0000313" key="11">
    <source>
        <dbReference type="EMBL" id="SHL52343.1"/>
    </source>
</evidence>
<accession>A0A1M7BBL4</accession>
<dbReference type="SUPFAM" id="SSF109998">
    <property type="entry name" value="Triger factor/SurA peptide-binding domain-like"/>
    <property type="match status" value="1"/>
</dbReference>
<reference evidence="11 12" key="1">
    <citation type="submission" date="2016-11" db="EMBL/GenBank/DDBJ databases">
        <authorList>
            <person name="Varghese N."/>
            <person name="Submissions S."/>
        </authorList>
    </citation>
    <scope>NUCLEOTIDE SEQUENCE [LARGE SCALE GENOMIC DNA]</scope>
    <source>
        <strain evidence="11 12">DSM 28249</strain>
    </source>
</reference>
<dbReference type="Pfam" id="PF00639">
    <property type="entry name" value="Rotamase"/>
    <property type="match status" value="1"/>
</dbReference>
<protein>
    <recommendedName>
        <fullName evidence="4">Parvulin-like PPIase</fullName>
        <ecNumber evidence="3">5.2.1.8</ecNumber>
    </recommendedName>
    <alternativeName>
        <fullName evidence="6">Peptidyl-prolyl cis-trans isomerase plp</fullName>
    </alternativeName>
    <alternativeName>
        <fullName evidence="7">Rotamase plp</fullName>
    </alternativeName>
</protein>
<dbReference type="EC" id="5.2.1.8" evidence="3"/>
<evidence type="ECO:0000256" key="7">
    <source>
        <dbReference type="ARBA" id="ARBA00031484"/>
    </source>
</evidence>
<evidence type="ECO:0000256" key="4">
    <source>
        <dbReference type="ARBA" id="ARBA00018370"/>
    </source>
</evidence>
<evidence type="ECO:0000256" key="9">
    <source>
        <dbReference type="SAM" id="SignalP"/>
    </source>
</evidence>
<evidence type="ECO:0000259" key="10">
    <source>
        <dbReference type="PROSITE" id="PS50198"/>
    </source>
</evidence>
<keyword evidence="12" id="KW-1185">Reference proteome</keyword>
<dbReference type="InterPro" id="IPR050245">
    <property type="entry name" value="PrsA_foldase"/>
</dbReference>
<feature type="signal peptide" evidence="9">
    <location>
        <begin position="1"/>
        <end position="24"/>
    </location>
</feature>
<dbReference type="RefSeq" id="WP_149778280.1">
    <property type="nucleotide sequence ID" value="NZ_FRCB01000001.1"/>
</dbReference>
<dbReference type="Proteomes" id="UP000322545">
    <property type="component" value="Unassembled WGS sequence"/>
</dbReference>
<keyword evidence="8 11" id="KW-0413">Isomerase</keyword>
<proteinExistence type="inferred from homology"/>
<keyword evidence="9" id="KW-0732">Signal</keyword>
<dbReference type="Gene3D" id="3.10.50.40">
    <property type="match status" value="1"/>
</dbReference>
<dbReference type="GO" id="GO:0003755">
    <property type="term" value="F:peptidyl-prolyl cis-trans isomerase activity"/>
    <property type="evidence" value="ECO:0007669"/>
    <property type="project" value="UniProtKB-KW"/>
</dbReference>
<dbReference type="SUPFAM" id="SSF54534">
    <property type="entry name" value="FKBP-like"/>
    <property type="match status" value="1"/>
</dbReference>
<evidence type="ECO:0000256" key="6">
    <source>
        <dbReference type="ARBA" id="ARBA00030642"/>
    </source>
</evidence>
<sequence length="285" mass="30864">MTFRTKLFPALAIVAAVGFAQAPAAQDSPDIDTVLATVNGTDITLGHMIALRASLPAQYGQLPPEILFNGILDQLIQQTLLMQSFEGEVSKRSALVLENERRAILATEVIEKVMQGALTDADVQAAYEERYANAGQETEYKAAHILVETEETARDLIAQLDGGADFATLARENSTGPSGPNGGDLGWFGPGVMVESFFNAVASLEPGQVSEPVQTQFGWHVIKLNETRLTETPPLEEVRAEIEETLRQEKFDDHVDTLTGQATIERSDASGIAPETINNLDLLEN</sequence>
<evidence type="ECO:0000256" key="3">
    <source>
        <dbReference type="ARBA" id="ARBA00013194"/>
    </source>
</evidence>
<name>A0A1M7BBL4_9RHOB</name>
<evidence type="ECO:0000256" key="1">
    <source>
        <dbReference type="ARBA" id="ARBA00000971"/>
    </source>
</evidence>